<dbReference type="Proteomes" id="UP000688947">
    <property type="component" value="Unassembled WGS sequence"/>
</dbReference>
<comment type="caution">
    <text evidence="6">The sequence shown here is derived from an EMBL/GenBank/DDBJ whole genome shotgun (WGS) entry which is preliminary data.</text>
</comment>
<dbReference type="PROSITE" id="PS50297">
    <property type="entry name" value="ANK_REP_REGION"/>
    <property type="match status" value="2"/>
</dbReference>
<gene>
    <name evidence="6" type="ORF">JG687_00014910</name>
</gene>
<keyword evidence="5" id="KW-0812">Transmembrane</keyword>
<feature type="repeat" description="ANK" evidence="3">
    <location>
        <begin position="103"/>
        <end position="135"/>
    </location>
</feature>
<dbReference type="InterPro" id="IPR050889">
    <property type="entry name" value="Dendritic_Spine_Reg/Scaffold"/>
</dbReference>
<dbReference type="EMBL" id="JAENGZ010001259">
    <property type="protein sequence ID" value="KAG6949365.1"/>
    <property type="molecule type" value="Genomic_DNA"/>
</dbReference>
<evidence type="ECO:0000313" key="6">
    <source>
        <dbReference type="EMBL" id="KAG6949365.1"/>
    </source>
</evidence>
<evidence type="ECO:0000313" key="7">
    <source>
        <dbReference type="Proteomes" id="UP000688947"/>
    </source>
</evidence>
<dbReference type="PANTHER" id="PTHR24166:SF48">
    <property type="entry name" value="PROTEIN VAPYRIN"/>
    <property type="match status" value="1"/>
</dbReference>
<sequence length="604" mass="65356">MRCAASDSAEPVAVRRSQQVNGQQGSVMAANKPGALTCEQVERAWLDAGRRGDTKTMQSLRKTHPKWLALDRVVAFKSSPKNVDDSDEATSFCDWDKFHLPTVGASALHAAAWDGNHDVLEFLLKEGQQVDERGRRGVTALMATLMRHNVQALRAVFQGTAVVQLNTVVDCRKEDAARLNHTLSVVKLLLRYGAKTEARDQDGKTALLLATNDELFEVAKLLLENGAHMDAQDSAGRSPLHACLRTSPEQSGLVTNLLVSRGAPIDLPDKAGETPLTIVVKRGDITALQLLLNHHSLVATLARQDFSGAVLLQAAELGVVDVVRFLLDGKYTSVDVVNARGETALHLAIVKQHKKLVEMLCASKSAELLLHARTKGKGESALHYAARYGSAADLQAVLSLLDKKAPQEVNVANTVGLTPLYLATAAPTAGSPEERRAKVVQLEKLGASLFPAGMRLFREVRNAGVELVAVHPAVRRSLALWMVECSASSPATLSDFCINWLACVQRPQTEAKKQDEKKLGAAKSSMKAPRVPLSPTVAAFVCAGYAVDAVPLLLALPVKRESMTRFLDLLKTLAVDTKHALLQQLQLELEAAWKIETAKSKAKK</sequence>
<proteinExistence type="predicted"/>
<organism evidence="6 7">
    <name type="scientific">Phytophthora cactorum</name>
    <dbReference type="NCBI Taxonomy" id="29920"/>
    <lineage>
        <taxon>Eukaryota</taxon>
        <taxon>Sar</taxon>
        <taxon>Stramenopiles</taxon>
        <taxon>Oomycota</taxon>
        <taxon>Peronosporomycetes</taxon>
        <taxon>Peronosporales</taxon>
        <taxon>Peronosporaceae</taxon>
        <taxon>Phytophthora</taxon>
    </lineage>
</organism>
<dbReference type="PROSITE" id="PS50088">
    <property type="entry name" value="ANK_REPEAT"/>
    <property type="match status" value="3"/>
</dbReference>
<evidence type="ECO:0008006" key="8">
    <source>
        <dbReference type="Google" id="ProtNLM"/>
    </source>
</evidence>
<name>A0A8T1TUT3_9STRA</name>
<dbReference type="Pfam" id="PF00023">
    <property type="entry name" value="Ank"/>
    <property type="match status" value="1"/>
</dbReference>
<accession>A0A8T1TUT3</accession>
<feature type="repeat" description="ANK" evidence="3">
    <location>
        <begin position="202"/>
        <end position="234"/>
    </location>
</feature>
<dbReference type="SMART" id="SM00248">
    <property type="entry name" value="ANK"/>
    <property type="match status" value="7"/>
</dbReference>
<evidence type="ECO:0000256" key="3">
    <source>
        <dbReference type="PROSITE-ProRule" id="PRU00023"/>
    </source>
</evidence>
<dbReference type="PANTHER" id="PTHR24166">
    <property type="entry name" value="ROLLING PEBBLES, ISOFORM B"/>
    <property type="match status" value="1"/>
</dbReference>
<evidence type="ECO:0000256" key="4">
    <source>
        <dbReference type="SAM" id="MobiDB-lite"/>
    </source>
</evidence>
<dbReference type="OrthoDB" id="104181at2759"/>
<evidence type="ECO:0000256" key="5">
    <source>
        <dbReference type="SAM" id="Phobius"/>
    </source>
</evidence>
<evidence type="ECO:0000256" key="2">
    <source>
        <dbReference type="ARBA" id="ARBA00023043"/>
    </source>
</evidence>
<feature type="transmembrane region" description="Helical" evidence="5">
    <location>
        <begin position="537"/>
        <end position="556"/>
    </location>
</feature>
<feature type="repeat" description="ANK" evidence="3">
    <location>
        <begin position="235"/>
        <end position="270"/>
    </location>
</feature>
<keyword evidence="5" id="KW-1133">Transmembrane helix</keyword>
<dbReference type="AlphaFoldDB" id="A0A8T1TUT3"/>
<dbReference type="Pfam" id="PF13637">
    <property type="entry name" value="Ank_4"/>
    <property type="match status" value="1"/>
</dbReference>
<keyword evidence="5" id="KW-0472">Membrane</keyword>
<feature type="compositionally biased region" description="Polar residues" evidence="4">
    <location>
        <begin position="16"/>
        <end position="26"/>
    </location>
</feature>
<protein>
    <recommendedName>
        <fullName evidence="8">Ankyrin repeat-containing domain</fullName>
    </recommendedName>
</protein>
<reference evidence="6" key="1">
    <citation type="submission" date="2021-01" db="EMBL/GenBank/DDBJ databases">
        <title>Phytophthora aleatoria, a newly-described species from Pinus radiata is distinct from Phytophthora cactorum isolates based on comparative genomics.</title>
        <authorList>
            <person name="Mcdougal R."/>
            <person name="Panda P."/>
            <person name="Williams N."/>
            <person name="Studholme D.J."/>
        </authorList>
    </citation>
    <scope>NUCLEOTIDE SEQUENCE</scope>
    <source>
        <strain evidence="6">NZFS 3830</strain>
    </source>
</reference>
<feature type="region of interest" description="Disordered" evidence="4">
    <location>
        <begin position="1"/>
        <end position="26"/>
    </location>
</feature>
<keyword evidence="2 3" id="KW-0040">ANK repeat</keyword>
<dbReference type="Pfam" id="PF12796">
    <property type="entry name" value="Ank_2"/>
    <property type="match status" value="2"/>
</dbReference>
<dbReference type="InterPro" id="IPR002110">
    <property type="entry name" value="Ankyrin_rpt"/>
</dbReference>
<keyword evidence="1" id="KW-0677">Repeat</keyword>
<dbReference type="VEuPathDB" id="FungiDB:PC110_g14485"/>
<evidence type="ECO:0000256" key="1">
    <source>
        <dbReference type="ARBA" id="ARBA00022737"/>
    </source>
</evidence>